<evidence type="ECO:0000259" key="11">
    <source>
        <dbReference type="Pfam" id="PF05183"/>
    </source>
</evidence>
<dbReference type="STRING" id="6280.A0A0N4T2R6"/>
<dbReference type="InterPro" id="IPR007855">
    <property type="entry name" value="RDRP"/>
</dbReference>
<dbReference type="EC" id="2.7.7.48" evidence="2"/>
<dbReference type="Proteomes" id="UP000278627">
    <property type="component" value="Unassembled WGS sequence"/>
</dbReference>
<dbReference type="PANTHER" id="PTHR23079">
    <property type="entry name" value="RNA-DEPENDENT RNA POLYMERASE"/>
    <property type="match status" value="1"/>
</dbReference>
<dbReference type="InterPro" id="IPR058752">
    <property type="entry name" value="RDRP_C_head"/>
</dbReference>
<comment type="similarity">
    <text evidence="1">Belongs to the RdRP family.</text>
</comment>
<evidence type="ECO:0000256" key="3">
    <source>
        <dbReference type="ARBA" id="ARBA00022484"/>
    </source>
</evidence>
<dbReference type="InterPro" id="IPR056053">
    <property type="entry name" value="DUF7636"/>
</dbReference>
<evidence type="ECO:0000259" key="13">
    <source>
        <dbReference type="Pfam" id="PF24934"/>
    </source>
</evidence>
<evidence type="ECO:0000313" key="16">
    <source>
        <dbReference type="EMBL" id="VDN83652.1"/>
    </source>
</evidence>
<evidence type="ECO:0000256" key="9">
    <source>
        <dbReference type="SAM" id="MobiDB-lite"/>
    </source>
</evidence>
<comment type="catalytic activity">
    <reaction evidence="8">
        <text>RNA(n) + a ribonucleoside 5'-triphosphate = RNA(n+1) + diphosphate</text>
        <dbReference type="Rhea" id="RHEA:21248"/>
        <dbReference type="Rhea" id="RHEA-COMP:14527"/>
        <dbReference type="Rhea" id="RHEA-COMP:17342"/>
        <dbReference type="ChEBI" id="CHEBI:33019"/>
        <dbReference type="ChEBI" id="CHEBI:61557"/>
        <dbReference type="ChEBI" id="CHEBI:140395"/>
        <dbReference type="EC" id="2.7.7.48"/>
    </reaction>
</comment>
<feature type="chain" id="PRO_5043121724" description="RNA-directed RNA polymerase" evidence="10">
    <location>
        <begin position="24"/>
        <end position="1656"/>
    </location>
</feature>
<reference evidence="18" key="1">
    <citation type="submission" date="2017-02" db="UniProtKB">
        <authorList>
            <consortium name="WormBaseParasite"/>
        </authorList>
    </citation>
    <scope>IDENTIFICATION</scope>
</reference>
<dbReference type="EMBL" id="UZAD01000369">
    <property type="protein sequence ID" value="VDN83652.1"/>
    <property type="molecule type" value="Genomic_DNA"/>
</dbReference>
<evidence type="ECO:0000259" key="15">
    <source>
        <dbReference type="Pfam" id="PF26253"/>
    </source>
</evidence>
<evidence type="ECO:0000256" key="10">
    <source>
        <dbReference type="SAM" id="SignalP"/>
    </source>
</evidence>
<dbReference type="GO" id="GO:0003723">
    <property type="term" value="F:RNA binding"/>
    <property type="evidence" value="ECO:0007669"/>
    <property type="project" value="UniProtKB-KW"/>
</dbReference>
<dbReference type="Pfam" id="PF24642">
    <property type="entry name" value="DUF7636"/>
    <property type="match status" value="1"/>
</dbReference>
<keyword evidence="7" id="KW-0943">RNA-mediated gene silencing</keyword>
<evidence type="ECO:0000256" key="1">
    <source>
        <dbReference type="ARBA" id="ARBA00005762"/>
    </source>
</evidence>
<dbReference type="WBParaSite" id="BPAG_0000249601-mRNA-1">
    <property type="protein sequence ID" value="BPAG_0000249601-mRNA-1"/>
    <property type="gene ID" value="BPAG_0000249601"/>
</dbReference>
<feature type="region of interest" description="Disordered" evidence="9">
    <location>
        <begin position="308"/>
        <end position="329"/>
    </location>
</feature>
<evidence type="ECO:0000256" key="6">
    <source>
        <dbReference type="ARBA" id="ARBA00022884"/>
    </source>
</evidence>
<evidence type="ECO:0000256" key="8">
    <source>
        <dbReference type="ARBA" id="ARBA00048744"/>
    </source>
</evidence>
<dbReference type="Pfam" id="PF25359">
    <property type="entry name" value="PH_met_RdRP"/>
    <property type="match status" value="1"/>
</dbReference>
<dbReference type="Pfam" id="PF05183">
    <property type="entry name" value="RdRP"/>
    <property type="match status" value="1"/>
</dbReference>
<keyword evidence="5" id="KW-0548">Nucleotidyltransferase</keyword>
<feature type="domain" description="RDRP C-terminal head" evidence="15">
    <location>
        <begin position="1182"/>
        <end position="1355"/>
    </location>
</feature>
<reference evidence="16 17" key="2">
    <citation type="submission" date="2018-11" db="EMBL/GenBank/DDBJ databases">
        <authorList>
            <consortium name="Pathogen Informatics"/>
        </authorList>
    </citation>
    <scope>NUCLEOTIDE SEQUENCE [LARGE SCALE GENOMIC DNA]</scope>
</reference>
<keyword evidence="10" id="KW-0732">Signal</keyword>
<feature type="domain" description="RDRP core" evidence="11">
    <location>
        <begin position="545"/>
        <end position="1160"/>
    </location>
</feature>
<dbReference type="InterPro" id="IPR057596">
    <property type="entry name" value="RDRP_core"/>
</dbReference>
<evidence type="ECO:0000259" key="14">
    <source>
        <dbReference type="Pfam" id="PF25359"/>
    </source>
</evidence>
<dbReference type="Pfam" id="PF24934">
    <property type="entry name" value="DUF7752"/>
    <property type="match status" value="1"/>
</dbReference>
<dbReference type="Pfam" id="PF26253">
    <property type="entry name" value="RdRP_head"/>
    <property type="match status" value="1"/>
</dbReference>
<dbReference type="GO" id="GO:0003968">
    <property type="term" value="F:RNA-directed RNA polymerase activity"/>
    <property type="evidence" value="ECO:0007669"/>
    <property type="project" value="UniProtKB-KW"/>
</dbReference>
<sequence length="1656" mass="191333">MLQSFSFFIVLFSLLFRFCIILCVSVSSGRSCQEKSSWSSKKRIMELKTEAIIQPTHLKVVLSDCNMKVVNILMNLLSQQLSWEDLFGRRVKVCRAITKRQMVENDYGESWIELTLEVISKHWHVDLLPLAMRFQLITDSLHFVGSCSAVLQATNKQMFLENCIAAHMFLPLEAFHFGSLLKGQFLSHFSRVACTGTALEQLRSLNVLRALRNCPEIVDPMFVDFEHDRDIFIVRFAILDGGFRSKNNENNKISNTSPIPGSAVALKVRYNSIRRVLVDLRVKLPNGACGRRIYFHLNYPPEIRKYQRKTEDDEDKVGSDGNRWRSIPETDDDKRDNCAAINESPYFCLQLRQHVSDHTLYQLLSRLRVRAVLSIEFANLKSRYLSVFDYVDAPVRFIGCDYRPYAYDAYDEVIIGKERNYEPPFSRVDPTCERKIRDCDVFGLEYLIAALLSRGAVVKDQILIDERARDAFVDMILQRFRDNEELTLEALERLINMIDETKQVPCLFTLFQKIRNSLEGQKDILEEIYHDNKREGYQRVRKVIITPTRIILVVPELLMGNRVLRTFDKDGNGALRIQFRDDDGTPLRVNTVGLFLIQTTTFNTLSRGIYIGDRHFVYLGSSNSQMRDNGCYFYDDGKGGQAHKIREQLGKFDSCNIPKMMSRMGQCFTQAKRCKVILKRQKYNKTYDIIGGRDTNQASYIFSDGVGKVSKEFAEKIAFDIGLGTSVPSCYQIRHRGIKGVLSIDPSLDQRKQWTLANNIVDNNKMTNKQNDLAVVFRPSQDKFKAPRDDYIEIVKYSSPTPVCLNRPMISILDQVSGMQNFSVHERIKKRIHDLLDVHLTQLANMLMDEEKCRERLNELPLRVNVSRLTLARGFALTQEPFFRSLLRAHIKCTLKKLIAKIQIQIPSHLGRSMFGVVDETGQLQWGQIFVQCTRNIWLKTPSPSAAKFILKGKVMLTKNPCIVAGDVRVFEAVDIPELHHLVDVVVFPQHGPRPHPDEMAGSDLDGDEYSVIWDQELIFEHNEPPLDFTKSTSGNKIIDEAQVKLVINISFKDLEMRKFFVNYIKQDSIGSISNAFLVNADLYGITSEVCINIAKKHSKAVDFPKTGDAPAPLTRQWTNDKNGNMLPPERAERWPDFMCKNHEPSYISSRLVGQLYRRIRLLDDALNLTIVMEENVPIMLDPDLEYPGWERYQNIAKTQFDSYHAYIRSIMENYGIEDEGQLFSGFISSIRNRINDRDTDDMSFYNTNHIIEKKVSAVFKAYRHRFFDEFGGFLENTLPDHDDKQNGNIQERRICVYSSSDMKQKASAYYIICYRNASVDKSHRTLSFGWLIWDILCHIKQEVRMIHGRSIVQSLDPLSESASEFIKNYCEANAEDMKWTLSYVMKTKQVARILEPYCSRYKGLEDLLYILMKWATLHELLKEPLKAVHICLLLIQFGLGYYANDKNIMQVQFLEETKEVIDKNSHLVCNLHSLVGGIGVCLLKFFKFLSSRTIQTLKMLNFRSVGYRSLLMRGQWIKLNEAALKTFFSISLTGRFDHVTLTSFENMNDKSFNRKIFGTIEIEPFMIELPVESPIHLAKFREKIRKHCGVKYLQMRRIAHRKKDRVIVSAVGTLESLHRLRDLLSIRPSVNSYANYKENNDIISRLIVERLEKLN</sequence>
<keyword evidence="3" id="KW-0696">RNA-directed RNA polymerase</keyword>
<gene>
    <name evidence="16" type="ORF">BPAG_LOCUS2466</name>
</gene>
<evidence type="ECO:0000256" key="2">
    <source>
        <dbReference type="ARBA" id="ARBA00012494"/>
    </source>
</evidence>
<evidence type="ECO:0000256" key="5">
    <source>
        <dbReference type="ARBA" id="ARBA00022695"/>
    </source>
</evidence>
<feature type="domain" description="DUF7636" evidence="12">
    <location>
        <begin position="1560"/>
        <end position="1655"/>
    </location>
</feature>
<protein>
    <recommendedName>
        <fullName evidence="2">RNA-directed RNA polymerase</fullName>
        <ecNumber evidence="2">2.7.7.48</ecNumber>
    </recommendedName>
</protein>
<evidence type="ECO:0000256" key="4">
    <source>
        <dbReference type="ARBA" id="ARBA00022679"/>
    </source>
</evidence>
<accession>A0A0N4T2R6</accession>
<proteinExistence type="inferred from homology"/>
<keyword evidence="4" id="KW-0808">Transferase</keyword>
<dbReference type="GO" id="GO:0030422">
    <property type="term" value="P:siRNA processing"/>
    <property type="evidence" value="ECO:0007669"/>
    <property type="project" value="TreeGrafter"/>
</dbReference>
<organism evidence="18">
    <name type="scientific">Brugia pahangi</name>
    <name type="common">Filarial nematode worm</name>
    <dbReference type="NCBI Taxonomy" id="6280"/>
    <lineage>
        <taxon>Eukaryota</taxon>
        <taxon>Metazoa</taxon>
        <taxon>Ecdysozoa</taxon>
        <taxon>Nematoda</taxon>
        <taxon>Chromadorea</taxon>
        <taxon>Rhabditida</taxon>
        <taxon>Spirurina</taxon>
        <taxon>Spiruromorpha</taxon>
        <taxon>Filarioidea</taxon>
        <taxon>Onchocercidae</taxon>
        <taxon>Brugia</taxon>
    </lineage>
</organism>
<keyword evidence="6" id="KW-0694">RNA-binding</keyword>
<evidence type="ECO:0000313" key="18">
    <source>
        <dbReference type="WBParaSite" id="BPAG_0000249601-mRNA-1"/>
    </source>
</evidence>
<dbReference type="InterPro" id="IPR056654">
    <property type="entry name" value="DUF7752"/>
</dbReference>
<feature type="domain" description="DUF7752" evidence="13">
    <location>
        <begin position="1398"/>
        <end position="1503"/>
    </location>
</feature>
<dbReference type="GO" id="GO:0031380">
    <property type="term" value="C:nuclear RNA-directed RNA polymerase complex"/>
    <property type="evidence" value="ECO:0007669"/>
    <property type="project" value="TreeGrafter"/>
</dbReference>
<keyword evidence="17" id="KW-1185">Reference proteome</keyword>
<feature type="domain" description="PH-like" evidence="14">
    <location>
        <begin position="163"/>
        <end position="382"/>
    </location>
</feature>
<evidence type="ECO:0000259" key="12">
    <source>
        <dbReference type="Pfam" id="PF24642"/>
    </source>
</evidence>
<feature type="signal peptide" evidence="10">
    <location>
        <begin position="1"/>
        <end position="23"/>
    </location>
</feature>
<evidence type="ECO:0000256" key="7">
    <source>
        <dbReference type="ARBA" id="ARBA00023158"/>
    </source>
</evidence>
<evidence type="ECO:0000313" key="17">
    <source>
        <dbReference type="Proteomes" id="UP000278627"/>
    </source>
</evidence>
<name>A0A0N4T2R6_BRUPA</name>
<dbReference type="PANTHER" id="PTHR23079:SF57">
    <property type="entry name" value="RNA-DIRECTED RNA POLYMERASE"/>
    <property type="match status" value="1"/>
</dbReference>
<dbReference type="InterPro" id="IPR057493">
    <property type="entry name" value="PH_RdRP-assoc"/>
</dbReference>